<dbReference type="InterPro" id="IPR025948">
    <property type="entry name" value="HTH-like_dom"/>
</dbReference>
<feature type="non-terminal residue" evidence="2">
    <location>
        <position position="83"/>
    </location>
</feature>
<feature type="domain" description="HTH-like" evidence="1">
    <location>
        <begin position="32"/>
        <end position="83"/>
    </location>
</feature>
<sequence length="83" mass="9833">MNSHHACQTLQVSRSGFYAYLKRRPSSRHVENEALKEMIKAIFYEHKERYGSVRITQELCRRGIHVNHKRVGRLLHQLGLYAK</sequence>
<dbReference type="PANTHER" id="PTHR46889">
    <property type="entry name" value="TRANSPOSASE INSF FOR INSERTION SEQUENCE IS3B-RELATED"/>
    <property type="match status" value="1"/>
</dbReference>
<dbReference type="RefSeq" id="WP_148863922.1">
    <property type="nucleotide sequence ID" value="NZ_JBIEMR010000013.1"/>
</dbReference>
<dbReference type="Proteomes" id="UP000316580">
    <property type="component" value="Unassembled WGS sequence"/>
</dbReference>
<protein>
    <submittedName>
        <fullName evidence="2">Transposase</fullName>
    </submittedName>
</protein>
<accession>A0A660A514</accession>
<name>A0A660A514_STRPY</name>
<dbReference type="InterPro" id="IPR050900">
    <property type="entry name" value="Transposase_IS3/IS150/IS904"/>
</dbReference>
<dbReference type="EMBL" id="VCID01000506">
    <property type="protein sequence ID" value="TNY47099.1"/>
    <property type="molecule type" value="Genomic_DNA"/>
</dbReference>
<gene>
    <name evidence="2" type="ORF">FGO82_05750</name>
</gene>
<dbReference type="PANTHER" id="PTHR46889:SF7">
    <property type="entry name" value="TRANSPOSASE FOR INSERTION SEQUENCE ELEMENT IS904"/>
    <property type="match status" value="1"/>
</dbReference>
<evidence type="ECO:0000259" key="1">
    <source>
        <dbReference type="Pfam" id="PF13276"/>
    </source>
</evidence>
<organism evidence="2 3">
    <name type="scientific">Streptococcus pyogenes</name>
    <dbReference type="NCBI Taxonomy" id="1314"/>
    <lineage>
        <taxon>Bacteria</taxon>
        <taxon>Bacillati</taxon>
        <taxon>Bacillota</taxon>
        <taxon>Bacilli</taxon>
        <taxon>Lactobacillales</taxon>
        <taxon>Streptococcaceae</taxon>
        <taxon>Streptococcus</taxon>
    </lineage>
</organism>
<comment type="caution">
    <text evidence="2">The sequence shown here is derived from an EMBL/GenBank/DDBJ whole genome shotgun (WGS) entry which is preliminary data.</text>
</comment>
<dbReference type="Pfam" id="PF13276">
    <property type="entry name" value="HTH_21"/>
    <property type="match status" value="1"/>
</dbReference>
<reference evidence="2 3" key="1">
    <citation type="submission" date="2019-05" db="EMBL/GenBank/DDBJ databases">
        <title>Novel genomic isolates of S.pyogenes and S.dysgalactiae subsp. equisimilis associated to necrotising fasciitis (NSTI).</title>
        <authorList>
            <person name="Barrantes I."/>
        </authorList>
    </citation>
    <scope>NUCLEOTIDE SEQUENCE [LARGE SCALE GENOMIC DNA]</scope>
    <source>
        <strain evidence="2 3">SPY6028</strain>
    </source>
</reference>
<proteinExistence type="predicted"/>
<dbReference type="AlphaFoldDB" id="A0A660A514"/>
<evidence type="ECO:0000313" key="3">
    <source>
        <dbReference type="Proteomes" id="UP000316580"/>
    </source>
</evidence>
<evidence type="ECO:0000313" key="2">
    <source>
        <dbReference type="EMBL" id="TNY47099.1"/>
    </source>
</evidence>